<keyword evidence="1" id="KW-0863">Zinc-finger</keyword>
<dbReference type="EMBL" id="UYJE01009494">
    <property type="protein sequence ID" value="VDI74018.1"/>
    <property type="molecule type" value="Genomic_DNA"/>
</dbReference>
<dbReference type="GO" id="GO:0008270">
    <property type="term" value="F:zinc ion binding"/>
    <property type="evidence" value="ECO:0007669"/>
    <property type="project" value="UniProtKB-KW"/>
</dbReference>
<dbReference type="PROSITE" id="PS50119">
    <property type="entry name" value="ZF_BBOX"/>
    <property type="match status" value="1"/>
</dbReference>
<comment type="caution">
    <text evidence="3">The sequence shown here is derived from an EMBL/GenBank/DDBJ whole genome shotgun (WGS) entry which is preliminary data.</text>
</comment>
<sequence>MAFSKSLQKGQTPVDCELCDGRNKIQCKCLDCDLLMCSRCKEKVHARFKNATEHRIKDIKELAQQEEVDTFNFSDIKCADHSYQACWVYCKTCKKVICLKSRKTGNHAVYGAKKQDYKLANLQTASKTIKSTITSKDFVKFFEDLGQLAISLSNNEPLSKLEFSCLGRFMPGKNTQLNFGSVEDGRTLEVQPPKFELKVVQQFTTKLKNVHFVSRCLDGSLWIADVISKKVQLIQFDKISIKIMLELDIYIHGMEVMNASNNLLIIAGTGLKIINSTTGQITDSIYDTSQVNLQCVHITIDNKVIVGVYVKGEIYQNTAVIVMGQDGRCLAKYKEDSDKRLLFSSPTLITSTKNGNIFVMDIDDYEFRRVVVLGKEGGIKQVITGDSITDYEENILLPYALVTTPADNIFITGLFTSSLHVLNCEGTFVGCYTLYDMGIIINPCSIAFSSEGHMYIGCSDLRESPETLKGAKLYEFEYSGF</sequence>
<feature type="domain" description="B box-type" evidence="2">
    <location>
        <begin position="11"/>
        <end position="59"/>
    </location>
</feature>
<dbReference type="Proteomes" id="UP000596742">
    <property type="component" value="Unassembled WGS sequence"/>
</dbReference>
<dbReference type="InterPro" id="IPR000315">
    <property type="entry name" value="Znf_B-box"/>
</dbReference>
<evidence type="ECO:0000256" key="1">
    <source>
        <dbReference type="PROSITE-ProRule" id="PRU00024"/>
    </source>
</evidence>
<keyword evidence="4" id="KW-1185">Reference proteome</keyword>
<proteinExistence type="predicted"/>
<dbReference type="Gene3D" id="2.120.10.30">
    <property type="entry name" value="TolB, C-terminal domain"/>
    <property type="match status" value="1"/>
</dbReference>
<evidence type="ECO:0000259" key="2">
    <source>
        <dbReference type="PROSITE" id="PS50119"/>
    </source>
</evidence>
<accession>A0A8B6H4S6</accession>
<dbReference type="CDD" id="cd19757">
    <property type="entry name" value="Bbox1"/>
    <property type="match status" value="1"/>
</dbReference>
<keyword evidence="1" id="KW-0862">Zinc</keyword>
<dbReference type="AlphaFoldDB" id="A0A8B6H4S6"/>
<gene>
    <name evidence="3" type="ORF">MGAL_10B012612</name>
</gene>
<organism evidence="3 4">
    <name type="scientific">Mytilus galloprovincialis</name>
    <name type="common">Mediterranean mussel</name>
    <dbReference type="NCBI Taxonomy" id="29158"/>
    <lineage>
        <taxon>Eukaryota</taxon>
        <taxon>Metazoa</taxon>
        <taxon>Spiralia</taxon>
        <taxon>Lophotrochozoa</taxon>
        <taxon>Mollusca</taxon>
        <taxon>Bivalvia</taxon>
        <taxon>Autobranchia</taxon>
        <taxon>Pteriomorphia</taxon>
        <taxon>Mytilida</taxon>
        <taxon>Mytiloidea</taxon>
        <taxon>Mytilidae</taxon>
        <taxon>Mytilinae</taxon>
        <taxon>Mytilus</taxon>
    </lineage>
</organism>
<dbReference type="SUPFAM" id="SSF101898">
    <property type="entry name" value="NHL repeat"/>
    <property type="match status" value="1"/>
</dbReference>
<dbReference type="InterPro" id="IPR011042">
    <property type="entry name" value="6-blade_b-propeller_TolB-like"/>
</dbReference>
<dbReference type="Gene3D" id="3.30.160.60">
    <property type="entry name" value="Classic Zinc Finger"/>
    <property type="match status" value="1"/>
</dbReference>
<name>A0A8B6H4S6_MYTGA</name>
<dbReference type="OrthoDB" id="6074401at2759"/>
<evidence type="ECO:0000313" key="4">
    <source>
        <dbReference type="Proteomes" id="UP000596742"/>
    </source>
</evidence>
<evidence type="ECO:0000313" key="3">
    <source>
        <dbReference type="EMBL" id="VDI74018.1"/>
    </source>
</evidence>
<protein>
    <recommendedName>
        <fullName evidence="2">B box-type domain-containing protein</fullName>
    </recommendedName>
</protein>
<reference evidence="3" key="1">
    <citation type="submission" date="2018-11" db="EMBL/GenBank/DDBJ databases">
        <authorList>
            <person name="Alioto T."/>
            <person name="Alioto T."/>
        </authorList>
    </citation>
    <scope>NUCLEOTIDE SEQUENCE</scope>
</reference>
<keyword evidence="1" id="KW-0479">Metal-binding</keyword>